<protein>
    <submittedName>
        <fullName evidence="2">Uncharacterized protein</fullName>
    </submittedName>
</protein>
<sequence>MPCRSTTNDGEEEKPRQGPQCQTEQPQMLEENRGPESPRNRAPGEGEEEDINGPSRGGKEEKRKEIRRGEEGQNRPIPR</sequence>
<dbReference type="AlphaFoldDB" id="A0A8X8D622"/>
<dbReference type="Proteomes" id="UP000886885">
    <property type="component" value="Chromosome 1D"/>
</dbReference>
<proteinExistence type="predicted"/>
<dbReference type="EMBL" id="JAAWWB010000002">
    <property type="protein sequence ID" value="KAG6788781.1"/>
    <property type="molecule type" value="Genomic_DNA"/>
</dbReference>
<accession>A0A8X8D622</accession>
<gene>
    <name evidence="2" type="ORF">POTOM_004858</name>
</gene>
<name>A0A8X8D622_POPTO</name>
<reference evidence="2" key="1">
    <citation type="journal article" date="2020" name="bioRxiv">
        <title>Hybrid origin of Populus tomentosa Carr. identified through genome sequencing and phylogenomic analysis.</title>
        <authorList>
            <person name="An X."/>
            <person name="Gao K."/>
            <person name="Chen Z."/>
            <person name="Li J."/>
            <person name="Yang X."/>
            <person name="Yang X."/>
            <person name="Zhou J."/>
            <person name="Guo T."/>
            <person name="Zhao T."/>
            <person name="Huang S."/>
            <person name="Miao D."/>
            <person name="Khan W.U."/>
            <person name="Rao P."/>
            <person name="Ye M."/>
            <person name="Lei B."/>
            <person name="Liao W."/>
            <person name="Wang J."/>
            <person name="Ji L."/>
            <person name="Li Y."/>
            <person name="Guo B."/>
            <person name="Mustafa N.S."/>
            <person name="Li S."/>
            <person name="Yun Q."/>
            <person name="Keller S.R."/>
            <person name="Mao J."/>
            <person name="Zhang R."/>
            <person name="Strauss S.H."/>
        </authorList>
    </citation>
    <scope>NUCLEOTIDE SEQUENCE</scope>
    <source>
        <strain evidence="2">GM15</strain>
        <tissue evidence="2">Leaf</tissue>
    </source>
</reference>
<feature type="compositionally biased region" description="Basic and acidic residues" evidence="1">
    <location>
        <begin position="57"/>
        <end position="73"/>
    </location>
</feature>
<evidence type="ECO:0000313" key="3">
    <source>
        <dbReference type="Proteomes" id="UP000886885"/>
    </source>
</evidence>
<evidence type="ECO:0000313" key="2">
    <source>
        <dbReference type="EMBL" id="KAG6788781.1"/>
    </source>
</evidence>
<keyword evidence="3" id="KW-1185">Reference proteome</keyword>
<feature type="region of interest" description="Disordered" evidence="1">
    <location>
        <begin position="1"/>
        <end position="79"/>
    </location>
</feature>
<feature type="compositionally biased region" description="Basic and acidic residues" evidence="1">
    <location>
        <begin position="30"/>
        <end position="44"/>
    </location>
</feature>
<comment type="caution">
    <text evidence="2">The sequence shown here is derived from an EMBL/GenBank/DDBJ whole genome shotgun (WGS) entry which is preliminary data.</text>
</comment>
<organism evidence="2 3">
    <name type="scientific">Populus tomentosa</name>
    <name type="common">Chinese white poplar</name>
    <dbReference type="NCBI Taxonomy" id="118781"/>
    <lineage>
        <taxon>Eukaryota</taxon>
        <taxon>Viridiplantae</taxon>
        <taxon>Streptophyta</taxon>
        <taxon>Embryophyta</taxon>
        <taxon>Tracheophyta</taxon>
        <taxon>Spermatophyta</taxon>
        <taxon>Magnoliopsida</taxon>
        <taxon>eudicotyledons</taxon>
        <taxon>Gunneridae</taxon>
        <taxon>Pentapetalae</taxon>
        <taxon>rosids</taxon>
        <taxon>fabids</taxon>
        <taxon>Malpighiales</taxon>
        <taxon>Salicaceae</taxon>
        <taxon>Saliceae</taxon>
        <taxon>Populus</taxon>
    </lineage>
</organism>
<evidence type="ECO:0000256" key="1">
    <source>
        <dbReference type="SAM" id="MobiDB-lite"/>
    </source>
</evidence>